<evidence type="ECO:0000313" key="2">
    <source>
        <dbReference type="EMBL" id="AFZ34298.1"/>
    </source>
</evidence>
<proteinExistence type="predicted"/>
<sequence length="89" mass="10025">MFQLLNILVEASESGILLLRFLLPCTLITLIGLSLVNFGLDAVARAKQMHQIPCTQCRFFTNDHRLKCTIQPQIANTEQAIDCSDFRSD</sequence>
<keyword evidence="1" id="KW-1133">Transmembrane helix</keyword>
<dbReference type="RefSeq" id="WP_015191971.1">
    <property type="nucleotide sequence ID" value="NC_019748.1"/>
</dbReference>
<dbReference type="STRING" id="111780.Sta7437_0703"/>
<dbReference type="HOGENOM" id="CLU_163328_0_1_3"/>
<organism evidence="2 3">
    <name type="scientific">Stanieria cyanosphaera (strain ATCC 29371 / PCC 7437)</name>
    <dbReference type="NCBI Taxonomy" id="111780"/>
    <lineage>
        <taxon>Bacteria</taxon>
        <taxon>Bacillati</taxon>
        <taxon>Cyanobacteriota</taxon>
        <taxon>Cyanophyceae</taxon>
        <taxon>Pleurocapsales</taxon>
        <taxon>Dermocarpellaceae</taxon>
        <taxon>Stanieria</taxon>
    </lineage>
</organism>
<keyword evidence="1" id="KW-0472">Membrane</keyword>
<evidence type="ECO:0000256" key="1">
    <source>
        <dbReference type="SAM" id="Phobius"/>
    </source>
</evidence>
<feature type="transmembrane region" description="Helical" evidence="1">
    <location>
        <begin position="20"/>
        <end position="40"/>
    </location>
</feature>
<dbReference type="KEGG" id="scs:Sta7437_0703"/>
<dbReference type="EMBL" id="CP003653">
    <property type="protein sequence ID" value="AFZ34298.1"/>
    <property type="molecule type" value="Genomic_DNA"/>
</dbReference>
<name>K9XP41_STAC7</name>
<dbReference type="AlphaFoldDB" id="K9XP41"/>
<reference evidence="3" key="1">
    <citation type="journal article" date="2013" name="Proc. Natl. Acad. Sci. U.S.A.">
        <title>Improving the coverage of the cyanobacterial phylum using diversity-driven genome sequencing.</title>
        <authorList>
            <person name="Shih P.M."/>
            <person name="Wu D."/>
            <person name="Latifi A."/>
            <person name="Axen S.D."/>
            <person name="Fewer D.P."/>
            <person name="Talla E."/>
            <person name="Calteau A."/>
            <person name="Cai F."/>
            <person name="Tandeau de Marsac N."/>
            <person name="Rippka R."/>
            <person name="Herdman M."/>
            <person name="Sivonen K."/>
            <person name="Coursin T."/>
            <person name="Laurent T."/>
            <person name="Goodwin L."/>
            <person name="Nolan M."/>
            <person name="Davenport K.W."/>
            <person name="Han C.S."/>
            <person name="Rubin E.M."/>
            <person name="Eisen J.A."/>
            <person name="Woyke T."/>
            <person name="Gugger M."/>
            <person name="Kerfeld C.A."/>
        </authorList>
    </citation>
    <scope>NUCLEOTIDE SEQUENCE [LARGE SCALE GENOMIC DNA]</scope>
    <source>
        <strain evidence="3">ATCC 29371 / PCC 7437</strain>
    </source>
</reference>
<gene>
    <name evidence="2" type="ordered locus">Sta7437_0703</name>
</gene>
<keyword evidence="1" id="KW-0812">Transmembrane</keyword>
<keyword evidence="3" id="KW-1185">Reference proteome</keyword>
<dbReference type="Proteomes" id="UP000010473">
    <property type="component" value="Chromosome"/>
</dbReference>
<dbReference type="PATRIC" id="fig|111780.3.peg.733"/>
<dbReference type="eggNOG" id="ENOG5032ZPY">
    <property type="taxonomic scope" value="Bacteria"/>
</dbReference>
<dbReference type="OrthoDB" id="514667at2"/>
<protein>
    <submittedName>
        <fullName evidence="2">Uncharacterized protein</fullName>
    </submittedName>
</protein>
<evidence type="ECO:0000313" key="3">
    <source>
        <dbReference type="Proteomes" id="UP000010473"/>
    </source>
</evidence>
<accession>K9XP41</accession>